<evidence type="ECO:0000313" key="3">
    <source>
        <dbReference type="Proteomes" id="UP000005824"/>
    </source>
</evidence>
<evidence type="ECO:0000313" key="2">
    <source>
        <dbReference type="EMBL" id="EDY21418.1"/>
    </source>
</evidence>
<organism evidence="2 3">
    <name type="scientific">Chthoniobacter flavus Ellin428</name>
    <dbReference type="NCBI Taxonomy" id="497964"/>
    <lineage>
        <taxon>Bacteria</taxon>
        <taxon>Pseudomonadati</taxon>
        <taxon>Verrucomicrobiota</taxon>
        <taxon>Spartobacteria</taxon>
        <taxon>Chthoniobacterales</taxon>
        <taxon>Chthoniobacteraceae</taxon>
        <taxon>Chthoniobacter</taxon>
    </lineage>
</organism>
<comment type="caution">
    <text evidence="2">The sequence shown here is derived from an EMBL/GenBank/DDBJ whole genome shotgun (WGS) entry which is preliminary data.</text>
</comment>
<dbReference type="InParanoid" id="B4CVH6"/>
<dbReference type="EMBL" id="ABVL01000002">
    <property type="protein sequence ID" value="EDY21418.1"/>
    <property type="molecule type" value="Genomic_DNA"/>
</dbReference>
<accession>B4CVH6</accession>
<evidence type="ECO:0000256" key="1">
    <source>
        <dbReference type="SAM" id="MobiDB-lite"/>
    </source>
</evidence>
<feature type="region of interest" description="Disordered" evidence="1">
    <location>
        <begin position="1"/>
        <end position="30"/>
    </location>
</feature>
<feature type="compositionally biased region" description="Polar residues" evidence="1">
    <location>
        <begin position="1"/>
        <end position="22"/>
    </location>
</feature>
<name>B4CVH6_9BACT</name>
<protein>
    <submittedName>
        <fullName evidence="2">Uncharacterized protein</fullName>
    </submittedName>
</protein>
<dbReference type="AlphaFoldDB" id="B4CVH6"/>
<keyword evidence="3" id="KW-1185">Reference proteome</keyword>
<gene>
    <name evidence="2" type="ORF">CfE428DRAFT_0663</name>
</gene>
<reference evidence="2 3" key="1">
    <citation type="journal article" date="2011" name="J. Bacteriol.">
        <title>Genome sequence of Chthoniobacter flavus Ellin428, an aerobic heterotrophic soil bacterium.</title>
        <authorList>
            <person name="Kant R."/>
            <person name="van Passel M.W."/>
            <person name="Palva A."/>
            <person name="Lucas S."/>
            <person name="Lapidus A."/>
            <person name="Glavina Del Rio T."/>
            <person name="Dalin E."/>
            <person name="Tice H."/>
            <person name="Bruce D."/>
            <person name="Goodwin L."/>
            <person name="Pitluck S."/>
            <person name="Larimer F.W."/>
            <person name="Land M.L."/>
            <person name="Hauser L."/>
            <person name="Sangwan P."/>
            <person name="de Vos W.M."/>
            <person name="Janssen P.H."/>
            <person name="Smidt H."/>
        </authorList>
    </citation>
    <scope>NUCLEOTIDE SEQUENCE [LARGE SCALE GENOMIC DNA]</scope>
    <source>
        <strain evidence="2 3">Ellin428</strain>
    </source>
</reference>
<sequence>MSRNCTPTAAPSQQARTAQPSTCAVAASDAPARQPKTMLMNEIAFGVARWLASQVARFLKNSQSRVFNGRRPDVSMGIN</sequence>
<dbReference type="Proteomes" id="UP000005824">
    <property type="component" value="Unassembled WGS sequence"/>
</dbReference>
<dbReference type="STRING" id="497964.CfE428DRAFT_0663"/>
<proteinExistence type="predicted"/>